<dbReference type="EMBL" id="SDAM02001008">
    <property type="protein sequence ID" value="KAH6823195.1"/>
    <property type="molecule type" value="Genomic_DNA"/>
</dbReference>
<dbReference type="InterPro" id="IPR044859">
    <property type="entry name" value="Allene_oxi_cyc_Dirigent"/>
</dbReference>
<evidence type="ECO:0000256" key="2">
    <source>
        <dbReference type="ARBA" id="ARBA00011738"/>
    </source>
</evidence>
<accession>A0AAD4P1Z8</accession>
<keyword evidence="4" id="KW-0052">Apoplast</keyword>
<feature type="chain" id="PRO_5041771130" description="Dirigent protein" evidence="4">
    <location>
        <begin position="21"/>
        <end position="191"/>
    </location>
</feature>
<feature type="signal peptide" evidence="4">
    <location>
        <begin position="1"/>
        <end position="20"/>
    </location>
</feature>
<dbReference type="AlphaFoldDB" id="A0AAD4P1Z8"/>
<evidence type="ECO:0000313" key="6">
    <source>
        <dbReference type="Proteomes" id="UP001190926"/>
    </source>
</evidence>
<dbReference type="Gene3D" id="2.40.480.10">
    <property type="entry name" value="Allene oxide cyclase-like"/>
    <property type="match status" value="1"/>
</dbReference>
<gene>
    <name evidence="5" type="ORF">C2S53_016618</name>
</gene>
<evidence type="ECO:0000313" key="5">
    <source>
        <dbReference type="EMBL" id="KAH6823195.1"/>
    </source>
</evidence>
<keyword evidence="3 4" id="KW-0964">Secreted</keyword>
<comment type="function">
    <text evidence="4">Dirigent proteins impart stereoselectivity on the phenoxy radical-coupling reaction, yielding optically active lignans from two molecules of coniferyl alcohol in the biosynthesis of lignans, flavonolignans, and alkaloids and thus plays a central role in plant secondary metabolism.</text>
</comment>
<comment type="caution">
    <text evidence="5">The sequence shown here is derived from an EMBL/GenBank/DDBJ whole genome shotgun (WGS) entry which is preliminary data.</text>
</comment>
<dbReference type="Proteomes" id="UP001190926">
    <property type="component" value="Unassembled WGS sequence"/>
</dbReference>
<comment type="subunit">
    <text evidence="2 4">Homodimer.</text>
</comment>
<name>A0AAD4P1Z8_PERFH</name>
<dbReference type="Pfam" id="PF03018">
    <property type="entry name" value="Dirigent"/>
    <property type="match status" value="1"/>
</dbReference>
<evidence type="ECO:0000256" key="4">
    <source>
        <dbReference type="RuleBase" id="RU363099"/>
    </source>
</evidence>
<keyword evidence="6" id="KW-1185">Reference proteome</keyword>
<proteinExistence type="inferred from homology"/>
<comment type="subcellular location">
    <subcellularLocation>
        <location evidence="4">Secreted</location>
        <location evidence="4">Extracellular space</location>
        <location evidence="4">Apoplast</location>
    </subcellularLocation>
</comment>
<protein>
    <recommendedName>
        <fullName evidence="4">Dirigent protein</fullName>
    </recommendedName>
</protein>
<dbReference type="InterPro" id="IPR004265">
    <property type="entry name" value="Dirigent"/>
</dbReference>
<sequence length="191" mass="21098">MENICRILILSSLLIAGTHAISRELESSKDAENWFRNLSQRKQKFAKLRFYIHDALGGPNATVWEVARATITAASPTSFGQVRVLDDLITAEPDQNSEKLGRAQGLVTSADLHEPALAMNLNLVFTAGRYNGSTLCIGGRNPIDTMDRELPVLGGTGVFRMAGGFSISNIYSYAPVQNYFVWEYVVYVCYV</sequence>
<reference evidence="5 6" key="1">
    <citation type="journal article" date="2021" name="Nat. Commun.">
        <title>Incipient diploidization of the medicinal plant Perilla within 10,000 years.</title>
        <authorList>
            <person name="Zhang Y."/>
            <person name="Shen Q."/>
            <person name="Leng L."/>
            <person name="Zhang D."/>
            <person name="Chen S."/>
            <person name="Shi Y."/>
            <person name="Ning Z."/>
            <person name="Chen S."/>
        </authorList>
    </citation>
    <scope>NUCLEOTIDE SEQUENCE [LARGE SCALE GENOMIC DNA]</scope>
    <source>
        <strain evidence="6">cv. PC099</strain>
    </source>
</reference>
<dbReference type="PANTHER" id="PTHR21495">
    <property type="entry name" value="NUCLEOPORIN-RELATED"/>
    <property type="match status" value="1"/>
</dbReference>
<evidence type="ECO:0000256" key="1">
    <source>
        <dbReference type="ARBA" id="ARBA00010746"/>
    </source>
</evidence>
<evidence type="ECO:0000256" key="3">
    <source>
        <dbReference type="ARBA" id="ARBA00022525"/>
    </source>
</evidence>
<keyword evidence="4" id="KW-0732">Signal</keyword>
<dbReference type="GO" id="GO:0048046">
    <property type="term" value="C:apoplast"/>
    <property type="evidence" value="ECO:0007669"/>
    <property type="project" value="UniProtKB-SubCell"/>
</dbReference>
<comment type="similarity">
    <text evidence="1 4">Belongs to the plant dirigent protein family.</text>
</comment>
<organism evidence="5 6">
    <name type="scientific">Perilla frutescens var. hirtella</name>
    <name type="common">Perilla citriodora</name>
    <name type="synonym">Perilla setoyensis</name>
    <dbReference type="NCBI Taxonomy" id="608512"/>
    <lineage>
        <taxon>Eukaryota</taxon>
        <taxon>Viridiplantae</taxon>
        <taxon>Streptophyta</taxon>
        <taxon>Embryophyta</taxon>
        <taxon>Tracheophyta</taxon>
        <taxon>Spermatophyta</taxon>
        <taxon>Magnoliopsida</taxon>
        <taxon>eudicotyledons</taxon>
        <taxon>Gunneridae</taxon>
        <taxon>Pentapetalae</taxon>
        <taxon>asterids</taxon>
        <taxon>lamiids</taxon>
        <taxon>Lamiales</taxon>
        <taxon>Lamiaceae</taxon>
        <taxon>Nepetoideae</taxon>
        <taxon>Elsholtzieae</taxon>
        <taxon>Perilla</taxon>
    </lineage>
</organism>
<dbReference type="GO" id="GO:0009699">
    <property type="term" value="P:phenylpropanoid biosynthetic process"/>
    <property type="evidence" value="ECO:0007669"/>
    <property type="project" value="UniProtKB-ARBA"/>
</dbReference>